<evidence type="ECO:0000256" key="1">
    <source>
        <dbReference type="SAM" id="MobiDB-lite"/>
    </source>
</evidence>
<keyword evidence="3" id="KW-1185">Reference proteome</keyword>
<gene>
    <name evidence="2" type="ORF">MALV_04700</name>
</gene>
<evidence type="ECO:0000313" key="3">
    <source>
        <dbReference type="Proteomes" id="UP000466906"/>
    </source>
</evidence>
<dbReference type="KEGG" id="malv:MALV_04700"/>
<dbReference type="AlphaFoldDB" id="A0A6N4UN11"/>
<evidence type="ECO:0000313" key="2">
    <source>
        <dbReference type="EMBL" id="BBX25345.1"/>
    </source>
</evidence>
<reference evidence="2 3" key="1">
    <citation type="journal article" date="2019" name="Emerg. Microbes Infect.">
        <title>Comprehensive subspecies identification of 175 nontuberculous mycobacteria species based on 7547 genomic profiles.</title>
        <authorList>
            <person name="Matsumoto Y."/>
            <person name="Kinjo T."/>
            <person name="Motooka D."/>
            <person name="Nabeya D."/>
            <person name="Jung N."/>
            <person name="Uechi K."/>
            <person name="Horii T."/>
            <person name="Iida T."/>
            <person name="Fujita J."/>
            <person name="Nakamura S."/>
        </authorList>
    </citation>
    <scope>NUCLEOTIDE SEQUENCE [LARGE SCALE GENOMIC DNA]</scope>
    <source>
        <strain evidence="2 3">JCM 12272</strain>
    </source>
</reference>
<dbReference type="EMBL" id="AP022565">
    <property type="protein sequence ID" value="BBX25345.1"/>
    <property type="molecule type" value="Genomic_DNA"/>
</dbReference>
<dbReference type="Proteomes" id="UP000466906">
    <property type="component" value="Chromosome"/>
</dbReference>
<proteinExistence type="predicted"/>
<organism evidence="2 3">
    <name type="scientific">Mycolicibacterium alvei</name>
    <dbReference type="NCBI Taxonomy" id="67081"/>
    <lineage>
        <taxon>Bacteria</taxon>
        <taxon>Bacillati</taxon>
        <taxon>Actinomycetota</taxon>
        <taxon>Actinomycetes</taxon>
        <taxon>Mycobacteriales</taxon>
        <taxon>Mycobacteriaceae</taxon>
        <taxon>Mycolicibacterium</taxon>
    </lineage>
</organism>
<feature type="region of interest" description="Disordered" evidence="1">
    <location>
        <begin position="119"/>
        <end position="141"/>
    </location>
</feature>
<protein>
    <submittedName>
        <fullName evidence="2">Uncharacterized protein</fullName>
    </submittedName>
</protein>
<accession>A0A6N4UN11</accession>
<name>A0A6N4UN11_9MYCO</name>
<sequence>MVIDLGTQLLFLDDGLLLVLARLALLECRLVLELAVIHDLADRGFCGWCNFDEVEIGIRGDAESIFDADNAYLLACGSDQADFRYADALVDAGLSADGASYVGSAEETHPSALLPCRTEKPCSQQGPMPTDHGLRRLRLQT</sequence>